<dbReference type="SUPFAM" id="SSF53474">
    <property type="entry name" value="alpha/beta-Hydrolases"/>
    <property type="match status" value="1"/>
</dbReference>
<evidence type="ECO:0000259" key="1">
    <source>
        <dbReference type="Pfam" id="PF00561"/>
    </source>
</evidence>
<dbReference type="Pfam" id="PF00561">
    <property type="entry name" value="Abhydrolase_1"/>
    <property type="match status" value="1"/>
</dbReference>
<dbReference type="GO" id="GO:0016020">
    <property type="term" value="C:membrane"/>
    <property type="evidence" value="ECO:0007669"/>
    <property type="project" value="TreeGrafter"/>
</dbReference>
<dbReference type="InterPro" id="IPR050266">
    <property type="entry name" value="AB_hydrolase_sf"/>
</dbReference>
<dbReference type="InterPro" id="IPR029058">
    <property type="entry name" value="AB_hydrolase_fold"/>
</dbReference>
<dbReference type="RefSeq" id="WP_245811585.1">
    <property type="nucleotide sequence ID" value="NZ_CP041743.1"/>
</dbReference>
<name>A0A1I3Q9R1_9BURK</name>
<dbReference type="PRINTS" id="PR00111">
    <property type="entry name" value="ABHYDROLASE"/>
</dbReference>
<sequence length="357" mass="38630">MNEHANVEGIYPVPAVMQTNTIEADGASARQTFPHAEKPKNSASVWSALSRTFRRVAVGFAASLTLGTLSAHAAITPFPADFRNSEVVNGDATINVRVGGHGPAVVLIHGFGETGDMWAPMAAVLEKDHTVVVPDLRGMGLSSHPAGGYDKWTQAGDIQAVLDRLGIDHADIVGHDIGVMVAYAYAARYPDKTNRLVVIDSPIPGIPPWDQIVRMPALWHFNFGGRDAERLVAGRERIYLDRFWDEFAGDPSKIDEATRRHYAAIYAKPGAMHSAFAQFLAIDQKDEDDNLKAMQTKLTMPVLAIGAEKAFGANVGIIMRNAATNVQEVIIPNAGHWLMDEAPAPTIAAVQEFLAVH</sequence>
<dbReference type="EMBL" id="FOQU01000006">
    <property type="protein sequence ID" value="SFJ30071.1"/>
    <property type="molecule type" value="Genomic_DNA"/>
</dbReference>
<gene>
    <name evidence="2" type="ORF">SAMN05192543_106260</name>
</gene>
<evidence type="ECO:0000313" key="2">
    <source>
        <dbReference type="EMBL" id="SFJ30071.1"/>
    </source>
</evidence>
<dbReference type="Proteomes" id="UP000199548">
    <property type="component" value="Unassembled WGS sequence"/>
</dbReference>
<dbReference type="PANTHER" id="PTHR43798">
    <property type="entry name" value="MONOACYLGLYCEROL LIPASE"/>
    <property type="match status" value="1"/>
</dbReference>
<protein>
    <submittedName>
        <fullName evidence="2">Pimeloyl-ACP methyl ester carboxylesterase</fullName>
    </submittedName>
</protein>
<dbReference type="STRING" id="420953.SAMN05192543_106260"/>
<dbReference type="InterPro" id="IPR000073">
    <property type="entry name" value="AB_hydrolase_1"/>
</dbReference>
<dbReference type="Gene3D" id="3.40.50.1820">
    <property type="entry name" value="alpha/beta hydrolase"/>
    <property type="match status" value="1"/>
</dbReference>
<organism evidence="2 3">
    <name type="scientific">Paraburkholderia megapolitana</name>
    <dbReference type="NCBI Taxonomy" id="420953"/>
    <lineage>
        <taxon>Bacteria</taxon>
        <taxon>Pseudomonadati</taxon>
        <taxon>Pseudomonadota</taxon>
        <taxon>Betaproteobacteria</taxon>
        <taxon>Burkholderiales</taxon>
        <taxon>Burkholderiaceae</taxon>
        <taxon>Paraburkholderia</taxon>
    </lineage>
</organism>
<dbReference type="AlphaFoldDB" id="A0A1I3Q9R1"/>
<proteinExistence type="predicted"/>
<keyword evidence="3" id="KW-1185">Reference proteome</keyword>
<feature type="domain" description="AB hydrolase-1" evidence="1">
    <location>
        <begin position="103"/>
        <end position="343"/>
    </location>
</feature>
<evidence type="ECO:0000313" key="3">
    <source>
        <dbReference type="Proteomes" id="UP000199548"/>
    </source>
</evidence>
<reference evidence="2 3" key="1">
    <citation type="submission" date="2016-10" db="EMBL/GenBank/DDBJ databases">
        <authorList>
            <person name="de Groot N.N."/>
        </authorList>
    </citation>
    <scope>NUCLEOTIDE SEQUENCE [LARGE SCALE GENOMIC DNA]</scope>
    <source>
        <strain evidence="2 3">LMG 23650</strain>
    </source>
</reference>
<accession>A0A1I3Q9R1</accession>
<dbReference type="PANTHER" id="PTHR43798:SF33">
    <property type="entry name" value="HYDROLASE, PUTATIVE (AFU_ORTHOLOGUE AFUA_2G14860)-RELATED"/>
    <property type="match status" value="1"/>
</dbReference>